<dbReference type="RefSeq" id="WP_186842532.1">
    <property type="nucleotide sequence ID" value="NZ_WJBC01000012.1"/>
</dbReference>
<dbReference type="InterPro" id="IPR015191">
    <property type="entry name" value="SelB_WHD4"/>
</dbReference>
<evidence type="ECO:0000256" key="3">
    <source>
        <dbReference type="ARBA" id="ARBA00022490"/>
    </source>
</evidence>
<dbReference type="Gene3D" id="2.40.30.10">
    <property type="entry name" value="Translation factors"/>
    <property type="match status" value="1"/>
</dbReference>
<keyword evidence="6" id="KW-0342">GTP-binding</keyword>
<dbReference type="PROSITE" id="PS51722">
    <property type="entry name" value="G_TR_2"/>
    <property type="match status" value="1"/>
</dbReference>
<dbReference type="InterPro" id="IPR005225">
    <property type="entry name" value="Small_GTP-bd"/>
</dbReference>
<dbReference type="InterPro" id="IPR015190">
    <property type="entry name" value="Elong_fac_SelB-wing-hlx_typ-2"/>
</dbReference>
<accession>A0ABR6WVL1</accession>
<dbReference type="InterPro" id="IPR050055">
    <property type="entry name" value="EF-Tu_GTPase"/>
</dbReference>
<dbReference type="Pfam" id="PF00009">
    <property type="entry name" value="GTP_EFTU"/>
    <property type="match status" value="1"/>
</dbReference>
<dbReference type="Pfam" id="PF09106">
    <property type="entry name" value="WHD_2nd_SelB"/>
    <property type="match status" value="1"/>
</dbReference>
<gene>
    <name evidence="10" type="primary">selB</name>
    <name evidence="10" type="ORF">GH808_09415</name>
</gene>
<dbReference type="NCBIfam" id="TIGR00231">
    <property type="entry name" value="small_GTP"/>
    <property type="match status" value="1"/>
</dbReference>
<proteinExistence type="predicted"/>
<evidence type="ECO:0000256" key="5">
    <source>
        <dbReference type="ARBA" id="ARBA00022917"/>
    </source>
</evidence>
<evidence type="ECO:0000256" key="6">
    <source>
        <dbReference type="ARBA" id="ARBA00023134"/>
    </source>
</evidence>
<evidence type="ECO:0000313" key="11">
    <source>
        <dbReference type="Proteomes" id="UP000603234"/>
    </source>
</evidence>
<keyword evidence="4" id="KW-0547">Nucleotide-binding</keyword>
<dbReference type="Proteomes" id="UP000603234">
    <property type="component" value="Unassembled WGS sequence"/>
</dbReference>
<dbReference type="Gene3D" id="1.10.10.2770">
    <property type="match status" value="1"/>
</dbReference>
<dbReference type="Pfam" id="PF09107">
    <property type="entry name" value="WHD_3rd_SelB"/>
    <property type="match status" value="1"/>
</dbReference>
<dbReference type="CDD" id="cd04171">
    <property type="entry name" value="SelB"/>
    <property type="match status" value="1"/>
</dbReference>
<feature type="domain" description="Tr-type G" evidence="9">
    <location>
        <begin position="1"/>
        <end position="171"/>
    </location>
</feature>
<comment type="function">
    <text evidence="7">Translation factor necessary for the incorporation of selenocysteine into proteins. It probably replaces EF-Tu for the insertion of selenocysteine directed by the UGA codon. SelB binds GTP and GDP.</text>
</comment>
<evidence type="ECO:0000256" key="4">
    <source>
        <dbReference type="ARBA" id="ARBA00022741"/>
    </source>
</evidence>
<dbReference type="PANTHER" id="PTHR43721:SF22">
    <property type="entry name" value="ELONGATION FACTOR TU, MITOCHONDRIAL"/>
    <property type="match status" value="1"/>
</dbReference>
<dbReference type="InterPro" id="IPR009000">
    <property type="entry name" value="Transl_B-barrel_sf"/>
</dbReference>
<dbReference type="InterPro" id="IPR057335">
    <property type="entry name" value="Beta-barrel_SelB"/>
</dbReference>
<evidence type="ECO:0000259" key="9">
    <source>
        <dbReference type="PROSITE" id="PS51722"/>
    </source>
</evidence>
<dbReference type="InterPro" id="IPR009001">
    <property type="entry name" value="Transl_elong_EF1A/Init_IF2_C"/>
</dbReference>
<dbReference type="GO" id="GO:0003746">
    <property type="term" value="F:translation elongation factor activity"/>
    <property type="evidence" value="ECO:0007669"/>
    <property type="project" value="UniProtKB-KW"/>
</dbReference>
<dbReference type="Pfam" id="PF03144">
    <property type="entry name" value="GTP_EFTU_D2"/>
    <property type="match status" value="1"/>
</dbReference>
<dbReference type="InterPro" id="IPR004535">
    <property type="entry name" value="Transl_elong_SelB"/>
</dbReference>
<comment type="caution">
    <text evidence="10">The sequence shown here is derived from an EMBL/GenBank/DDBJ whole genome shotgun (WGS) entry which is preliminary data.</text>
</comment>
<evidence type="ECO:0000256" key="7">
    <source>
        <dbReference type="ARBA" id="ARBA00025526"/>
    </source>
</evidence>
<keyword evidence="3" id="KW-0963">Cytoplasm</keyword>
<dbReference type="InterPro" id="IPR004161">
    <property type="entry name" value="EFTu-like_2"/>
</dbReference>
<evidence type="ECO:0000313" key="10">
    <source>
        <dbReference type="EMBL" id="MBC3804647.1"/>
    </source>
</evidence>
<reference evidence="10 11" key="1">
    <citation type="journal article" date="2020" name="mSystems">
        <title>Defining Genomic and Predicted Metabolic Features of the Acetobacterium Genus.</title>
        <authorList>
            <person name="Ross D.E."/>
            <person name="Marshall C.W."/>
            <person name="Gulliver D."/>
            <person name="May H.D."/>
            <person name="Norman R.S."/>
        </authorList>
    </citation>
    <scope>NUCLEOTIDE SEQUENCE [LARGE SCALE GENOMIC DNA]</scope>
    <source>
        <strain evidence="10 11">DSM 8238</strain>
    </source>
</reference>
<dbReference type="SUPFAM" id="SSF50447">
    <property type="entry name" value="Translation proteins"/>
    <property type="match status" value="1"/>
</dbReference>
<dbReference type="NCBIfam" id="TIGR00475">
    <property type="entry name" value="selB"/>
    <property type="match status" value="1"/>
</dbReference>
<dbReference type="Gene3D" id="1.10.10.10">
    <property type="entry name" value="Winged helix-like DNA-binding domain superfamily/Winged helix DNA-binding domain"/>
    <property type="match status" value="1"/>
</dbReference>
<comment type="subcellular location">
    <subcellularLocation>
        <location evidence="1">Cytoplasm</location>
    </subcellularLocation>
</comment>
<dbReference type="InterPro" id="IPR036390">
    <property type="entry name" value="WH_DNA-bd_sf"/>
</dbReference>
<dbReference type="SUPFAM" id="SSF52540">
    <property type="entry name" value="P-loop containing nucleoside triphosphate hydrolases"/>
    <property type="match status" value="1"/>
</dbReference>
<keyword evidence="11" id="KW-1185">Reference proteome</keyword>
<dbReference type="PRINTS" id="PR00315">
    <property type="entry name" value="ELONGATNFCT"/>
</dbReference>
<evidence type="ECO:0000256" key="2">
    <source>
        <dbReference type="ARBA" id="ARBA00015953"/>
    </source>
</evidence>
<keyword evidence="10" id="KW-0251">Elongation factor</keyword>
<dbReference type="Pfam" id="PF25461">
    <property type="entry name" value="Beta-barrel_SelB"/>
    <property type="match status" value="1"/>
</dbReference>
<dbReference type="EMBL" id="WJBC01000012">
    <property type="protein sequence ID" value="MBC3804647.1"/>
    <property type="molecule type" value="Genomic_DNA"/>
</dbReference>
<dbReference type="InterPro" id="IPR027417">
    <property type="entry name" value="P-loop_NTPase"/>
</dbReference>
<evidence type="ECO:0000256" key="8">
    <source>
        <dbReference type="ARBA" id="ARBA00031615"/>
    </source>
</evidence>
<dbReference type="CDD" id="cd15491">
    <property type="entry name" value="selB_III"/>
    <property type="match status" value="1"/>
</dbReference>
<dbReference type="SUPFAM" id="SSF50465">
    <property type="entry name" value="EF-Tu/eEF-1alpha/eIF2-gamma C-terminal domain"/>
    <property type="match status" value="1"/>
</dbReference>
<name>A0ABR6WVL1_9FIRM</name>
<dbReference type="InterPro" id="IPR036388">
    <property type="entry name" value="WH-like_DNA-bd_sf"/>
</dbReference>
<dbReference type="InterPro" id="IPR000795">
    <property type="entry name" value="T_Tr_GTP-bd_dom"/>
</dbReference>
<organism evidence="10 11">
    <name type="scientific">Acetobacterium fimetarium</name>
    <dbReference type="NCBI Taxonomy" id="52691"/>
    <lineage>
        <taxon>Bacteria</taxon>
        <taxon>Bacillati</taxon>
        <taxon>Bacillota</taxon>
        <taxon>Clostridia</taxon>
        <taxon>Eubacteriales</taxon>
        <taxon>Eubacteriaceae</taxon>
        <taxon>Acetobacterium</taxon>
    </lineage>
</organism>
<evidence type="ECO:0000256" key="1">
    <source>
        <dbReference type="ARBA" id="ARBA00004496"/>
    </source>
</evidence>
<sequence>MNLILGTAGHIDHGKTSLVKALTGIDTDRLKEEKKRGITIELGFAFLDLPCGNRIGIVDVPGHEKFINNMLAGAGGIDLAMLVIAADDGIMPQTIEHFEILSLLEIKHGLIVITKTDLVDDDWIEMVEGEIREKFQGSFLEDAPIIPVSAHTGAGLEELKTALSVIVSQVKEKKLSTPCRLPIDRVFSVDGFGTVATGTLIEGRIKVGENVMLYPSLEAAKVRSLQVHGNPVEKAVAGQRVAVNLTGIKKQEVMRGDAIAHENSIENTMMVDVKLNILKSTARTVKNASRVHFYHGTKEILAKVILLDRDELAAGESAYVQFRFEEKLALKVGDHFVIRFYSPLETIGGGTVLDANPIKHRRNQPAVISAMEIRENGTRKEKVLLEIREQSKNLRDIDYIRDHIGKEPIAKELEKLVGEKAIVPMNDRLYLSKEYLAFLKNRLIKLLREFHKAYPLKEGMNREEVRGKLIPQAPVAAIDSIIGYFIDKKTVKWESEFVSLPDFKVVYKEADTELLNEVEQRYQNAGFAPPSLDDLARHYGKNKQYTGAITMLKKSGTIIPLDLKFCIHRDYYQQALDLLNDYLEKNQEIALGTYRDMLGVSRKYAVALLEEFDKKRITKKVGEGRQLQK</sequence>
<protein>
    <recommendedName>
        <fullName evidence="2">Selenocysteine-specific elongation factor</fullName>
    </recommendedName>
    <alternativeName>
        <fullName evidence="8">SelB translation factor</fullName>
    </alternativeName>
</protein>
<dbReference type="SUPFAM" id="SSF46785">
    <property type="entry name" value="Winged helix' DNA-binding domain"/>
    <property type="match status" value="2"/>
</dbReference>
<keyword evidence="5" id="KW-0648">Protein biosynthesis</keyword>
<dbReference type="CDD" id="cd03696">
    <property type="entry name" value="SelB_II"/>
    <property type="match status" value="1"/>
</dbReference>
<dbReference type="Gene3D" id="3.40.50.300">
    <property type="entry name" value="P-loop containing nucleotide triphosphate hydrolases"/>
    <property type="match status" value="1"/>
</dbReference>
<dbReference type="PANTHER" id="PTHR43721">
    <property type="entry name" value="ELONGATION FACTOR TU-RELATED"/>
    <property type="match status" value="1"/>
</dbReference>